<protein>
    <recommendedName>
        <fullName evidence="2">histidine kinase</fullName>
        <ecNumber evidence="2">2.7.13.3</ecNumber>
    </recommendedName>
</protein>
<evidence type="ECO:0000256" key="1">
    <source>
        <dbReference type="ARBA" id="ARBA00000085"/>
    </source>
</evidence>
<dbReference type="InterPro" id="IPR036890">
    <property type="entry name" value="HATPase_C_sf"/>
</dbReference>
<evidence type="ECO:0000256" key="8">
    <source>
        <dbReference type="SAM" id="SignalP"/>
    </source>
</evidence>
<dbReference type="SUPFAM" id="SSF48452">
    <property type="entry name" value="TPR-like"/>
    <property type="match status" value="1"/>
</dbReference>
<dbReference type="InterPro" id="IPR003594">
    <property type="entry name" value="HATPase_dom"/>
</dbReference>
<evidence type="ECO:0000313" key="11">
    <source>
        <dbReference type="Proteomes" id="UP000003327"/>
    </source>
</evidence>
<keyword evidence="7" id="KW-1133">Transmembrane helix</keyword>
<evidence type="ECO:0000256" key="4">
    <source>
        <dbReference type="ARBA" id="ARBA00022777"/>
    </source>
</evidence>
<evidence type="ECO:0000256" key="3">
    <source>
        <dbReference type="ARBA" id="ARBA00022679"/>
    </source>
</evidence>
<comment type="catalytic activity">
    <reaction evidence="1">
        <text>ATP + protein L-histidine = ADP + protein N-phospho-L-histidine.</text>
        <dbReference type="EC" id="2.7.13.3"/>
    </reaction>
</comment>
<dbReference type="InterPro" id="IPR033406">
    <property type="entry name" value="DUF5113"/>
</dbReference>
<keyword evidence="5" id="KW-0902">Two-component regulatory system</keyword>
<dbReference type="InterPro" id="IPR005467">
    <property type="entry name" value="His_kinase_dom"/>
</dbReference>
<dbReference type="PROSITE" id="PS50005">
    <property type="entry name" value="TPR"/>
    <property type="match status" value="1"/>
</dbReference>
<keyword evidence="7" id="KW-0472">Membrane</keyword>
<name>C9MRR0_9BACT</name>
<sequence length="1180" mass="135659">MKTSRTKEIIVTLAASCLLLFFSACTAPHRQLADDYNEKAYAAHYRNLDSVRIYAKQALALSDGYSAGKAEALNNLAFVDLMQMHFDKAYTKLNKVIQSTDDQVELLVADIQMMRLCQRESNNKEFYDYNEKANKRFHRIYEDNRLLTERQRRRMVYARSEYAIVSSTYYYYVGLEQPSVRALESINPDGEIQTDMPQLLAYLYNVGAGGVFTKGKQEEINQKEFDYLIRCYMLAIHNNYPYWEANSLQALSEHLVNNESREKLIRDNLPSFQYLNVTNLPDSLIAGNLAERSLSIFKKYGDVYQTAGSYRTLASCYWQIKDYRSALICLQNALKQNPAINQAPDLVASIREQLCVVYSAIDNKQASDYNRNIYLDLQEQTRQDRYYEARADQLDSTSQQLNIMIFAIGFIIVAILSLLIIFHYLRRRTGNQSELDNLLLPLEEWKQHNIAYMAQLGDEYAEISEQLTISNIHLVDNKRRYLEQRAKVSLVNSIMPLINRMLHEVNKLKTGGESEAVRSERFTYIRELTDMINDLNSTLTEWIQLRQGRLSLHIESFPVQQVFDIVKKGRMGFQLKGVELNVEDTPAIVKADRILTLFMVNTLADNARKFTPAGGEVCIKAVEEADYVELSVEDTGCGINEETQQHLFDRKPIHDQKDSTSHGFGLMNCNGIINKYRKISQIFSVCQIGVKSEENKGSRFFFRLPKGVSRILLFLLIATSSLCSAQARPQRNDDKAAAIARKDYKTLAGIYADSAYFSNINGQYEQTLRFADTCRYYLNQQYLRFNPHGKLLMQRIGSLSNVPAEIKWFHANVPIDYRVVLDIRNESAVAALALHQWDIYKYNNSVYTHLFKERSADSSLGEYCRMMMKSETNKNVAIALLVLLLLSIFPVYYVMYYRHRLTYQFSIERVKHINAVLLSDVSVEEKLKEVDRVNSDRFPERLRNIVQQIREALVASQEASQKSRADIEALEDEVHCVEYENERLHISNSILDNCLSTLKHETMYYPSRIRQLVESDTDRPLEAIDELAVYYKELYSLLSQQAMHQLRAVKLVAKSVDITAIVPENKLKQPLAPIPLVAGDPVMIAYLFDILYSENQNQPLVISAEEYQQRYVALHVQLSSLHLSTEVCHELFSPQAQGMMFFICRQIVRDNGEATNKRGCGITAKPADEGTEIDIILSKA</sequence>
<keyword evidence="11" id="KW-1185">Reference proteome</keyword>
<dbReference type="Proteomes" id="UP000003327">
    <property type="component" value="Unassembled WGS sequence"/>
</dbReference>
<dbReference type="PROSITE" id="PS50109">
    <property type="entry name" value="HIS_KIN"/>
    <property type="match status" value="1"/>
</dbReference>
<keyword evidence="3" id="KW-0808">Transferase</keyword>
<organism evidence="10 11">
    <name type="scientific">Prevotella veroralis F0319</name>
    <dbReference type="NCBI Taxonomy" id="649761"/>
    <lineage>
        <taxon>Bacteria</taxon>
        <taxon>Pseudomonadati</taxon>
        <taxon>Bacteroidota</taxon>
        <taxon>Bacteroidia</taxon>
        <taxon>Bacteroidales</taxon>
        <taxon>Prevotellaceae</taxon>
        <taxon>Prevotella</taxon>
    </lineage>
</organism>
<accession>C9MRR0</accession>
<reference evidence="10 11" key="1">
    <citation type="submission" date="2009-09" db="EMBL/GenBank/DDBJ databases">
        <authorList>
            <person name="Weinstock G."/>
            <person name="Sodergren E."/>
            <person name="Clifton S."/>
            <person name="Fulton L."/>
            <person name="Fulton B."/>
            <person name="Courtney L."/>
            <person name="Fronick C."/>
            <person name="Harrison M."/>
            <person name="Strong C."/>
            <person name="Farmer C."/>
            <person name="Delahaunty K."/>
            <person name="Markovic C."/>
            <person name="Hall O."/>
            <person name="Minx P."/>
            <person name="Tomlinson C."/>
            <person name="Mitreva M."/>
            <person name="Nelson J."/>
            <person name="Hou S."/>
            <person name="Wollam A."/>
            <person name="Pepin K.H."/>
            <person name="Johnson M."/>
            <person name="Bhonagiri V."/>
            <person name="Nash W.E."/>
            <person name="Warren W."/>
            <person name="Chinwalla A."/>
            <person name="Mardis E.R."/>
            <person name="Wilson R.K."/>
        </authorList>
    </citation>
    <scope>NUCLEOTIDE SEQUENCE [LARGE SCALE GENOMIC DNA]</scope>
    <source>
        <strain evidence="10 11">F0319</strain>
    </source>
</reference>
<dbReference type="SMART" id="SM00387">
    <property type="entry name" value="HATPase_c"/>
    <property type="match status" value="1"/>
</dbReference>
<evidence type="ECO:0000256" key="2">
    <source>
        <dbReference type="ARBA" id="ARBA00012438"/>
    </source>
</evidence>
<dbReference type="SUPFAM" id="SSF55874">
    <property type="entry name" value="ATPase domain of HSP90 chaperone/DNA topoisomerase II/histidine kinase"/>
    <property type="match status" value="1"/>
</dbReference>
<feature type="transmembrane region" description="Helical" evidence="7">
    <location>
        <begin position="403"/>
        <end position="425"/>
    </location>
</feature>
<keyword evidence="4 10" id="KW-0418">Kinase</keyword>
<dbReference type="HOGENOM" id="CLU_007691_0_0_10"/>
<keyword evidence="8" id="KW-0732">Signal</keyword>
<dbReference type="STRING" id="649761.HMPREF0973_02323"/>
<dbReference type="PANTHER" id="PTHR43711:SF31">
    <property type="entry name" value="HISTIDINE KINASE"/>
    <property type="match status" value="1"/>
</dbReference>
<feature type="transmembrane region" description="Helical" evidence="7">
    <location>
        <begin position="875"/>
        <end position="895"/>
    </location>
</feature>
<dbReference type="EC" id="2.7.13.3" evidence="2"/>
<dbReference type="eggNOG" id="COG0457">
    <property type="taxonomic scope" value="Bacteria"/>
</dbReference>
<dbReference type="OrthoDB" id="1043958at2"/>
<dbReference type="Gene3D" id="1.25.40.10">
    <property type="entry name" value="Tetratricopeptide repeat domain"/>
    <property type="match status" value="1"/>
</dbReference>
<dbReference type="eggNOG" id="COG4251">
    <property type="taxonomic scope" value="Bacteria"/>
</dbReference>
<dbReference type="Pfam" id="PF17140">
    <property type="entry name" value="DUF5113"/>
    <property type="match status" value="2"/>
</dbReference>
<dbReference type="Pfam" id="PF17139">
    <property type="entry name" value="DUF5112"/>
    <property type="match status" value="1"/>
</dbReference>
<dbReference type="Gene3D" id="3.30.565.10">
    <property type="entry name" value="Histidine kinase-like ATPase, C-terminal domain"/>
    <property type="match status" value="1"/>
</dbReference>
<dbReference type="AlphaFoldDB" id="C9MRR0"/>
<dbReference type="RefSeq" id="WP_004384007.1">
    <property type="nucleotide sequence ID" value="NZ_GG698715.1"/>
</dbReference>
<feature type="signal peptide" evidence="8">
    <location>
        <begin position="1"/>
        <end position="26"/>
    </location>
</feature>
<feature type="domain" description="Histidine kinase" evidence="9">
    <location>
        <begin position="489"/>
        <end position="708"/>
    </location>
</feature>
<feature type="chain" id="PRO_5002999413" description="histidine kinase" evidence="8">
    <location>
        <begin position="27"/>
        <end position="1180"/>
    </location>
</feature>
<dbReference type="PROSITE" id="PS51257">
    <property type="entry name" value="PROKAR_LIPOPROTEIN"/>
    <property type="match status" value="1"/>
</dbReference>
<dbReference type="Pfam" id="PF02518">
    <property type="entry name" value="HATPase_c"/>
    <property type="match status" value="1"/>
</dbReference>
<dbReference type="GO" id="GO:0000160">
    <property type="term" value="P:phosphorelay signal transduction system"/>
    <property type="evidence" value="ECO:0007669"/>
    <property type="project" value="UniProtKB-KW"/>
</dbReference>
<gene>
    <name evidence="10" type="ORF">HMPREF0973_02323</name>
</gene>
<evidence type="ECO:0000256" key="7">
    <source>
        <dbReference type="SAM" id="Phobius"/>
    </source>
</evidence>
<dbReference type="InterPro" id="IPR033405">
    <property type="entry name" value="DUF5112"/>
</dbReference>
<dbReference type="InterPro" id="IPR019734">
    <property type="entry name" value="TPR_rpt"/>
</dbReference>
<dbReference type="EMBL" id="ACVA01000053">
    <property type="protein sequence ID" value="EEX17849.1"/>
    <property type="molecule type" value="Genomic_DNA"/>
</dbReference>
<evidence type="ECO:0000256" key="5">
    <source>
        <dbReference type="ARBA" id="ARBA00023012"/>
    </source>
</evidence>
<keyword evidence="6" id="KW-0802">TPR repeat</keyword>
<comment type="caution">
    <text evidence="10">The sequence shown here is derived from an EMBL/GenBank/DDBJ whole genome shotgun (WGS) entry which is preliminary data.</text>
</comment>
<dbReference type="GO" id="GO:0004673">
    <property type="term" value="F:protein histidine kinase activity"/>
    <property type="evidence" value="ECO:0007669"/>
    <property type="project" value="UniProtKB-EC"/>
</dbReference>
<proteinExistence type="predicted"/>
<evidence type="ECO:0000256" key="6">
    <source>
        <dbReference type="PROSITE-ProRule" id="PRU00339"/>
    </source>
</evidence>
<dbReference type="SMART" id="SM00028">
    <property type="entry name" value="TPR"/>
    <property type="match status" value="2"/>
</dbReference>
<dbReference type="PANTHER" id="PTHR43711">
    <property type="entry name" value="TWO-COMPONENT HISTIDINE KINASE"/>
    <property type="match status" value="1"/>
</dbReference>
<evidence type="ECO:0000259" key="9">
    <source>
        <dbReference type="PROSITE" id="PS50109"/>
    </source>
</evidence>
<keyword evidence="7" id="KW-0812">Transmembrane</keyword>
<feature type="repeat" description="TPR" evidence="6">
    <location>
        <begin position="307"/>
        <end position="340"/>
    </location>
</feature>
<evidence type="ECO:0000313" key="10">
    <source>
        <dbReference type="EMBL" id="EEX17849.1"/>
    </source>
</evidence>
<dbReference type="InterPro" id="IPR011990">
    <property type="entry name" value="TPR-like_helical_dom_sf"/>
</dbReference>
<dbReference type="InterPro" id="IPR050736">
    <property type="entry name" value="Sensor_HK_Regulatory"/>
</dbReference>